<evidence type="ECO:0000256" key="2">
    <source>
        <dbReference type="ARBA" id="ARBA00022679"/>
    </source>
</evidence>
<dbReference type="InterPro" id="IPR002052">
    <property type="entry name" value="DNA_methylase_N6_adenine_CS"/>
</dbReference>
<dbReference type="Gene3D" id="3.40.50.150">
    <property type="entry name" value="Vaccinia Virus protein VP39"/>
    <property type="match status" value="1"/>
</dbReference>
<protein>
    <submittedName>
        <fullName evidence="3">Methyltransferase</fullName>
    </submittedName>
</protein>
<sequence>MRVIAGKMRGLALKTITGRTTRPTAAKVKEAMFDMLNPYLSPSMVGVDLFAGSGALGIEAVSRGLAQVYLIDKNRAAIKVIKSNVQKTREPERFTIWPVSYQQAMRQFEQQQIQFDLLFLDPPYLQHLNPAIVQAFIEQKLLRPQALILLETDYSLQAERRDDCLLIAAKQYGQTYIEIWQYQGDNSNG</sequence>
<dbReference type="NCBIfam" id="TIGR00095">
    <property type="entry name" value="16S rRNA (guanine(966)-N(2))-methyltransferase RsmD"/>
    <property type="match status" value="1"/>
</dbReference>
<dbReference type="EMBL" id="JXBZ01000008">
    <property type="protein sequence ID" value="KJY48596.1"/>
    <property type="molecule type" value="Genomic_DNA"/>
</dbReference>
<dbReference type="PANTHER" id="PTHR43542:SF1">
    <property type="entry name" value="METHYLTRANSFERASE"/>
    <property type="match status" value="1"/>
</dbReference>
<dbReference type="Proteomes" id="UP000033695">
    <property type="component" value="Unassembled WGS sequence"/>
</dbReference>
<keyword evidence="2 3" id="KW-0808">Transferase</keyword>
<dbReference type="PIRSF" id="PIRSF004553">
    <property type="entry name" value="CHP00095"/>
    <property type="match status" value="1"/>
</dbReference>
<evidence type="ECO:0000313" key="3">
    <source>
        <dbReference type="EMBL" id="KJY48596.1"/>
    </source>
</evidence>
<evidence type="ECO:0000256" key="1">
    <source>
        <dbReference type="ARBA" id="ARBA00022603"/>
    </source>
</evidence>
<dbReference type="GO" id="GO:0003676">
    <property type="term" value="F:nucleic acid binding"/>
    <property type="evidence" value="ECO:0007669"/>
    <property type="project" value="InterPro"/>
</dbReference>
<gene>
    <name evidence="3" type="ORF">JG29_09980</name>
</gene>
<dbReference type="InterPro" id="IPR029063">
    <property type="entry name" value="SAM-dependent_MTases_sf"/>
</dbReference>
<dbReference type="AlphaFoldDB" id="A0A0F4KTR0"/>
<dbReference type="PATRIC" id="fig|1218508.4.peg.983"/>
<name>A0A0F4KTR0_9LACO</name>
<dbReference type="Pfam" id="PF03602">
    <property type="entry name" value="Cons_hypoth95"/>
    <property type="match status" value="1"/>
</dbReference>
<dbReference type="GO" id="GO:0008168">
    <property type="term" value="F:methyltransferase activity"/>
    <property type="evidence" value="ECO:0007669"/>
    <property type="project" value="UniProtKB-KW"/>
</dbReference>
<reference evidence="3 4" key="1">
    <citation type="submission" date="2014-12" db="EMBL/GenBank/DDBJ databases">
        <title>Comparative genomics of the lactic acid bacteria isolated from the honey bee gut.</title>
        <authorList>
            <person name="Ellegaard K.M."/>
            <person name="Tamarit D."/>
            <person name="Javelind E."/>
            <person name="Olofsson T."/>
            <person name="Andersson S.G."/>
            <person name="Vasquez A."/>
        </authorList>
    </citation>
    <scope>NUCLEOTIDE SEQUENCE [LARGE SCALE GENOMIC DNA]</scope>
    <source>
        <strain evidence="3 4">Hon2</strain>
    </source>
</reference>
<dbReference type="STRING" id="1218508.JG29_09980"/>
<keyword evidence="1 3" id="KW-0489">Methyltransferase</keyword>
<dbReference type="PANTHER" id="PTHR43542">
    <property type="entry name" value="METHYLTRANSFERASE"/>
    <property type="match status" value="1"/>
</dbReference>
<dbReference type="RefSeq" id="WP_045922860.1">
    <property type="nucleotide sequence ID" value="NZ_JBHTHW010000008.1"/>
</dbReference>
<dbReference type="PROSITE" id="PS00092">
    <property type="entry name" value="N6_MTASE"/>
    <property type="match status" value="1"/>
</dbReference>
<dbReference type="HOGENOM" id="CLU_075826_0_0_9"/>
<evidence type="ECO:0000313" key="4">
    <source>
        <dbReference type="Proteomes" id="UP000033695"/>
    </source>
</evidence>
<comment type="caution">
    <text evidence="3">The sequence shown here is derived from an EMBL/GenBank/DDBJ whole genome shotgun (WGS) entry which is preliminary data.</text>
</comment>
<dbReference type="CDD" id="cd02440">
    <property type="entry name" value="AdoMet_MTases"/>
    <property type="match status" value="1"/>
</dbReference>
<dbReference type="GO" id="GO:0031167">
    <property type="term" value="P:rRNA methylation"/>
    <property type="evidence" value="ECO:0007669"/>
    <property type="project" value="InterPro"/>
</dbReference>
<accession>A0A0F4KTR0</accession>
<dbReference type="InterPro" id="IPR004398">
    <property type="entry name" value="RNA_MeTrfase_RsmD"/>
</dbReference>
<dbReference type="OrthoDB" id="9803017at2"/>
<organism evidence="3 4">
    <name type="scientific">Bombilactobacillus mellis</name>
    <dbReference type="NCBI Taxonomy" id="1218508"/>
    <lineage>
        <taxon>Bacteria</taxon>
        <taxon>Bacillati</taxon>
        <taxon>Bacillota</taxon>
        <taxon>Bacilli</taxon>
        <taxon>Lactobacillales</taxon>
        <taxon>Lactobacillaceae</taxon>
        <taxon>Bombilactobacillus</taxon>
    </lineage>
</organism>
<proteinExistence type="predicted"/>
<dbReference type="SUPFAM" id="SSF53335">
    <property type="entry name" value="S-adenosyl-L-methionine-dependent methyltransferases"/>
    <property type="match status" value="1"/>
</dbReference>
<keyword evidence="4" id="KW-1185">Reference proteome</keyword>